<dbReference type="Pfam" id="PF05016">
    <property type="entry name" value="ParE_toxin"/>
    <property type="match status" value="1"/>
</dbReference>
<accession>A0A1M7ZHG8</accession>
<dbReference type="STRING" id="1073327.SAMN04488108_3336"/>
<gene>
    <name evidence="2" type="ORF">SAMN04488108_3336</name>
</gene>
<dbReference type="RefSeq" id="WP_073572954.1">
    <property type="nucleotide sequence ID" value="NZ_FRXN01000005.1"/>
</dbReference>
<dbReference type="InterPro" id="IPR035093">
    <property type="entry name" value="RelE/ParE_toxin_dom_sf"/>
</dbReference>
<dbReference type="InterPro" id="IPR007712">
    <property type="entry name" value="RelE/ParE_toxin"/>
</dbReference>
<evidence type="ECO:0000313" key="2">
    <source>
        <dbReference type="EMBL" id="SHO64269.1"/>
    </source>
</evidence>
<keyword evidence="3" id="KW-1185">Reference proteome</keyword>
<proteinExistence type="predicted"/>
<dbReference type="OrthoDB" id="5574284at2"/>
<evidence type="ECO:0000313" key="3">
    <source>
        <dbReference type="Proteomes" id="UP000184609"/>
    </source>
</evidence>
<protein>
    <submittedName>
        <fullName evidence="2">Plasmid stabilization system protein ParE</fullName>
    </submittedName>
</protein>
<name>A0A1M7ZHG8_9BACT</name>
<reference evidence="3" key="1">
    <citation type="submission" date="2016-12" db="EMBL/GenBank/DDBJ databases">
        <authorList>
            <person name="Varghese N."/>
            <person name="Submissions S."/>
        </authorList>
    </citation>
    <scope>NUCLEOTIDE SEQUENCE [LARGE SCALE GENOMIC DNA]</scope>
    <source>
        <strain evidence="3">DSM 25035</strain>
    </source>
</reference>
<dbReference type="Proteomes" id="UP000184609">
    <property type="component" value="Unassembled WGS sequence"/>
</dbReference>
<evidence type="ECO:0000256" key="1">
    <source>
        <dbReference type="ARBA" id="ARBA00022649"/>
    </source>
</evidence>
<dbReference type="EMBL" id="FRXN01000005">
    <property type="protein sequence ID" value="SHO64269.1"/>
    <property type="molecule type" value="Genomic_DNA"/>
</dbReference>
<dbReference type="Gene3D" id="3.30.2310.20">
    <property type="entry name" value="RelE-like"/>
    <property type="match status" value="1"/>
</dbReference>
<dbReference type="AlphaFoldDB" id="A0A1M7ZHG8"/>
<sequence length="96" mass="11413">MKILVSKKANSDYHKIIEYLGKKWVNKSVEKFEATLNDFLDLLEQFPEIGSIEFSAKNIRGFQLNKQIRVFYTVRTEYILLVSLFDVRQNPKKRNQ</sequence>
<keyword evidence="1" id="KW-1277">Toxin-antitoxin system</keyword>
<organism evidence="2 3">
    <name type="scientific">Algoriphagus zhangzhouensis</name>
    <dbReference type="NCBI Taxonomy" id="1073327"/>
    <lineage>
        <taxon>Bacteria</taxon>
        <taxon>Pseudomonadati</taxon>
        <taxon>Bacteroidota</taxon>
        <taxon>Cytophagia</taxon>
        <taxon>Cytophagales</taxon>
        <taxon>Cyclobacteriaceae</taxon>
        <taxon>Algoriphagus</taxon>
    </lineage>
</organism>